<gene>
    <name evidence="1" type="ORF">DESAMIL20_2054</name>
</gene>
<comment type="caution">
    <text evidence="1">The sequence shown here is derived from an EMBL/GenBank/DDBJ whole genome shotgun (WGS) entry which is preliminary data.</text>
</comment>
<dbReference type="AlphaFoldDB" id="A0A1X4XUA1"/>
<proteinExistence type="predicted"/>
<dbReference type="GO" id="GO:0016491">
    <property type="term" value="F:oxidoreductase activity"/>
    <property type="evidence" value="ECO:0007669"/>
    <property type="project" value="UniProtKB-KW"/>
</dbReference>
<dbReference type="EMBL" id="MDSU01000020">
    <property type="protein sequence ID" value="OSS41116.1"/>
    <property type="molecule type" value="Genomic_DNA"/>
</dbReference>
<dbReference type="Gene3D" id="3.50.50.60">
    <property type="entry name" value="FAD/NAD(P)-binding domain"/>
    <property type="match status" value="2"/>
</dbReference>
<dbReference type="EC" id="1.8.2.-" evidence="1"/>
<dbReference type="InterPro" id="IPR052541">
    <property type="entry name" value="SQRD"/>
</dbReference>
<dbReference type="SUPFAM" id="SSF51905">
    <property type="entry name" value="FAD/NAD(P)-binding domain"/>
    <property type="match status" value="2"/>
</dbReference>
<organism evidence="1 2">
    <name type="scientific">Desulfurella amilsii</name>
    <dbReference type="NCBI Taxonomy" id="1562698"/>
    <lineage>
        <taxon>Bacteria</taxon>
        <taxon>Pseudomonadati</taxon>
        <taxon>Campylobacterota</taxon>
        <taxon>Desulfurellia</taxon>
        <taxon>Desulfurellales</taxon>
        <taxon>Desulfurellaceae</taxon>
        <taxon>Desulfurella</taxon>
    </lineage>
</organism>
<evidence type="ECO:0000313" key="1">
    <source>
        <dbReference type="EMBL" id="OSS41116.1"/>
    </source>
</evidence>
<dbReference type="PANTHER" id="PTHR43755:SF1">
    <property type="entry name" value="FAD-DEPENDENT PYRIDINE NUCLEOTIDE-DISULPHIDE OXIDOREDUCTASE"/>
    <property type="match status" value="1"/>
</dbReference>
<evidence type="ECO:0000313" key="2">
    <source>
        <dbReference type="Proteomes" id="UP000194141"/>
    </source>
</evidence>
<keyword evidence="2" id="KW-1185">Reference proteome</keyword>
<reference evidence="1 2" key="1">
    <citation type="journal article" date="2017" name="Front. Microbiol.">
        <title>Genome Sequence of Desulfurella amilsii Strain TR1 and Comparative Genomics of Desulfurellaceae Family.</title>
        <authorList>
            <person name="Florentino A.P."/>
            <person name="Stams A.J."/>
            <person name="Sanchez-Andrea I."/>
        </authorList>
    </citation>
    <scope>NUCLEOTIDE SEQUENCE [LARGE SCALE GENOMIC DNA]</scope>
    <source>
        <strain evidence="1 2">TR1</strain>
    </source>
</reference>
<dbReference type="PANTHER" id="PTHR43755">
    <property type="match status" value="1"/>
</dbReference>
<dbReference type="InterPro" id="IPR036188">
    <property type="entry name" value="FAD/NAD-bd_sf"/>
</dbReference>
<keyword evidence="1" id="KW-0560">Oxidoreductase</keyword>
<accession>A0A1X4XUA1</accession>
<dbReference type="STRING" id="1562698.DESAMIL20_2054"/>
<protein>
    <submittedName>
        <fullName evidence="1">Sulfide dehydrogenase [flavocytochrome C] flavoprotein chain</fullName>
        <ecNumber evidence="1">1.8.2.-</ecNumber>
    </submittedName>
</protein>
<name>A0A1X4XUA1_9BACT</name>
<sequence>MRRLVILGGGAGGTMMLNKFYSVLDRNEWQFTIIDEYETHYYQPGFLFIPFNMYTKKDVIRPKRDFLPPGVEVIIEKIKVIDPEKNRVILHNNAVVPYDYLIIATGCKIDPNETKGLKDVLWHKNIFDFYTIEGTLKLADFFRHFDEGKLVLHITEMPIKCPVAPLEFVFLADWFFTKKGIRDKVEISFVTPLPGAFTKPKAASVLGDFLQKKNIHLIPDFGIERVDNENKQIISYDGIKVDFDCLVSIPTNKGDEAIAESGLGNELNFIPTDKETLLAKGFNNIFVIGDAADLPTSKAGSVAHFASDILFENFLDVVEGKPPKAKFDGHANCFIESGFGKGILIDFNYDVEPLPGKFPLPALGPFSLLQETAMNHYGKIMFRWMYWNYLLKGVELPIESHMSMAGKRA</sequence>
<dbReference type="OrthoDB" id="9802771at2"/>
<dbReference type="RefSeq" id="WP_086034778.1">
    <property type="nucleotide sequence ID" value="NZ_MDSU01000020.1"/>
</dbReference>
<dbReference type="Proteomes" id="UP000194141">
    <property type="component" value="Unassembled WGS sequence"/>
</dbReference>